<accession>X1E7P5</accession>
<evidence type="ECO:0000313" key="2">
    <source>
        <dbReference type="EMBL" id="GAH29301.1"/>
    </source>
</evidence>
<keyword evidence="1" id="KW-1133">Transmembrane helix</keyword>
<organism evidence="2">
    <name type="scientific">marine sediment metagenome</name>
    <dbReference type="NCBI Taxonomy" id="412755"/>
    <lineage>
        <taxon>unclassified sequences</taxon>
        <taxon>metagenomes</taxon>
        <taxon>ecological metagenomes</taxon>
    </lineage>
</organism>
<dbReference type="EMBL" id="BART01040447">
    <property type="protein sequence ID" value="GAH29301.1"/>
    <property type="molecule type" value="Genomic_DNA"/>
</dbReference>
<protein>
    <submittedName>
        <fullName evidence="2">Uncharacterized protein</fullName>
    </submittedName>
</protein>
<feature type="non-terminal residue" evidence="2">
    <location>
        <position position="65"/>
    </location>
</feature>
<feature type="transmembrane region" description="Helical" evidence="1">
    <location>
        <begin position="6"/>
        <end position="27"/>
    </location>
</feature>
<sequence length="65" mass="7630">MGKKQINIFLWIFIFFIISSLFYYFIIYNRNSSADNKNIAYVRAKVLEVIDSDLTEEGNIPGVYI</sequence>
<keyword evidence="1" id="KW-0472">Membrane</keyword>
<proteinExistence type="predicted"/>
<keyword evidence="1" id="KW-0812">Transmembrane</keyword>
<evidence type="ECO:0000256" key="1">
    <source>
        <dbReference type="SAM" id="Phobius"/>
    </source>
</evidence>
<dbReference type="AlphaFoldDB" id="X1E7P5"/>
<gene>
    <name evidence="2" type="ORF">S01H4_65826</name>
</gene>
<comment type="caution">
    <text evidence="2">The sequence shown here is derived from an EMBL/GenBank/DDBJ whole genome shotgun (WGS) entry which is preliminary data.</text>
</comment>
<reference evidence="2" key="1">
    <citation type="journal article" date="2014" name="Front. Microbiol.">
        <title>High frequency of phylogenetically diverse reductive dehalogenase-homologous genes in deep subseafloor sedimentary metagenomes.</title>
        <authorList>
            <person name="Kawai M."/>
            <person name="Futagami T."/>
            <person name="Toyoda A."/>
            <person name="Takaki Y."/>
            <person name="Nishi S."/>
            <person name="Hori S."/>
            <person name="Arai W."/>
            <person name="Tsubouchi T."/>
            <person name="Morono Y."/>
            <person name="Uchiyama I."/>
            <person name="Ito T."/>
            <person name="Fujiyama A."/>
            <person name="Inagaki F."/>
            <person name="Takami H."/>
        </authorList>
    </citation>
    <scope>NUCLEOTIDE SEQUENCE</scope>
    <source>
        <strain evidence="2">Expedition CK06-06</strain>
    </source>
</reference>
<name>X1E7P5_9ZZZZ</name>